<accession>A0A2Z4JA47</accession>
<name>A0A2Z4JA47_9ACTN</name>
<dbReference type="EMBL" id="CP030073">
    <property type="protein sequence ID" value="AWW41936.1"/>
    <property type="molecule type" value="Genomic_DNA"/>
</dbReference>
<evidence type="ECO:0000313" key="1">
    <source>
        <dbReference type="EMBL" id="AWW41936.1"/>
    </source>
</evidence>
<gene>
    <name evidence="1" type="ORF">DN051_39375</name>
</gene>
<dbReference type="AlphaFoldDB" id="A0A2Z4JA47"/>
<evidence type="ECO:0000313" key="2">
    <source>
        <dbReference type="Proteomes" id="UP000249616"/>
    </source>
</evidence>
<dbReference type="Proteomes" id="UP000249616">
    <property type="component" value="Chromosome"/>
</dbReference>
<reference evidence="1 2" key="1">
    <citation type="journal article" date="2019" name="Int. J. Syst. Evol. Microbiol.">
        <title>Streptomyces cadmiisoli sp. nov., a novel actinomycete isolated from cadmium-contaminated soil.</title>
        <authorList>
            <person name="Li K."/>
            <person name="Tang X."/>
            <person name="Zhao J."/>
            <person name="Guo Y."/>
            <person name="Tang Y."/>
            <person name="Gao J."/>
        </authorList>
    </citation>
    <scope>NUCLEOTIDE SEQUENCE [LARGE SCALE GENOMIC DNA]</scope>
    <source>
        <strain evidence="1 2">ZFG47</strain>
    </source>
</reference>
<keyword evidence="2" id="KW-1185">Reference proteome</keyword>
<protein>
    <submittedName>
        <fullName evidence="1">Uncharacterized protein</fullName>
    </submittedName>
</protein>
<dbReference type="KEGG" id="scad:DN051_39375"/>
<sequence>MYATVRTVGPVYTPTDGGGTTIKLELKNERVSDWSHALITQGYVSGASMRVWVERSSNNSTWSACSKTTGYRSLEANNIKYYMRACMDYLYNSTRFGFCTSSYYDND</sequence>
<proteinExistence type="predicted"/>
<organism evidence="1 2">
    <name type="scientific">Streptomyces cadmiisoli</name>
    <dbReference type="NCBI Taxonomy" id="2184053"/>
    <lineage>
        <taxon>Bacteria</taxon>
        <taxon>Bacillati</taxon>
        <taxon>Actinomycetota</taxon>
        <taxon>Actinomycetes</taxon>
        <taxon>Kitasatosporales</taxon>
        <taxon>Streptomycetaceae</taxon>
        <taxon>Streptomyces</taxon>
        <taxon>Streptomyces aurantiacus group</taxon>
    </lineage>
</organism>